<accession>A0A9P0CP54</accession>
<reference evidence="2" key="1">
    <citation type="submission" date="2022-01" db="EMBL/GenBank/DDBJ databases">
        <authorList>
            <person name="King R."/>
        </authorList>
    </citation>
    <scope>NUCLEOTIDE SEQUENCE</scope>
</reference>
<evidence type="ECO:0000256" key="1">
    <source>
        <dbReference type="SAM" id="MobiDB-lite"/>
    </source>
</evidence>
<protein>
    <submittedName>
        <fullName evidence="2">Uncharacterized protein</fullName>
    </submittedName>
</protein>
<name>A0A9P0CP54_9CUCU</name>
<dbReference type="OrthoDB" id="6367309at2759"/>
<feature type="region of interest" description="Disordered" evidence="1">
    <location>
        <begin position="200"/>
        <end position="284"/>
    </location>
</feature>
<dbReference type="EMBL" id="OV651826">
    <property type="protein sequence ID" value="CAH1103215.1"/>
    <property type="molecule type" value="Genomic_DNA"/>
</dbReference>
<feature type="region of interest" description="Disordered" evidence="1">
    <location>
        <begin position="580"/>
        <end position="651"/>
    </location>
</feature>
<feature type="compositionally biased region" description="Polar residues" evidence="1">
    <location>
        <begin position="81"/>
        <end position="103"/>
    </location>
</feature>
<evidence type="ECO:0000313" key="3">
    <source>
        <dbReference type="Proteomes" id="UP001153636"/>
    </source>
</evidence>
<gene>
    <name evidence="2" type="ORF">PSYICH_LOCUS4555</name>
</gene>
<dbReference type="Proteomes" id="UP001153636">
    <property type="component" value="Chromosome 14"/>
</dbReference>
<organism evidence="2 3">
    <name type="scientific">Psylliodes chrysocephalus</name>
    <dbReference type="NCBI Taxonomy" id="3402493"/>
    <lineage>
        <taxon>Eukaryota</taxon>
        <taxon>Metazoa</taxon>
        <taxon>Ecdysozoa</taxon>
        <taxon>Arthropoda</taxon>
        <taxon>Hexapoda</taxon>
        <taxon>Insecta</taxon>
        <taxon>Pterygota</taxon>
        <taxon>Neoptera</taxon>
        <taxon>Endopterygota</taxon>
        <taxon>Coleoptera</taxon>
        <taxon>Polyphaga</taxon>
        <taxon>Cucujiformia</taxon>
        <taxon>Chrysomeloidea</taxon>
        <taxon>Chrysomelidae</taxon>
        <taxon>Galerucinae</taxon>
        <taxon>Alticini</taxon>
        <taxon>Psylliodes</taxon>
    </lineage>
</organism>
<keyword evidence="3" id="KW-1185">Reference proteome</keyword>
<feature type="region of interest" description="Disordered" evidence="1">
    <location>
        <begin position="305"/>
        <end position="329"/>
    </location>
</feature>
<feature type="compositionally biased region" description="Basic residues" evidence="1">
    <location>
        <begin position="368"/>
        <end position="397"/>
    </location>
</feature>
<feature type="compositionally biased region" description="Basic residues" evidence="1">
    <location>
        <begin position="15"/>
        <end position="24"/>
    </location>
</feature>
<feature type="compositionally biased region" description="Acidic residues" evidence="1">
    <location>
        <begin position="306"/>
        <end position="329"/>
    </location>
</feature>
<evidence type="ECO:0000313" key="2">
    <source>
        <dbReference type="EMBL" id="CAH1103215.1"/>
    </source>
</evidence>
<proteinExistence type="predicted"/>
<feature type="compositionally biased region" description="Low complexity" evidence="1">
    <location>
        <begin position="68"/>
        <end position="80"/>
    </location>
</feature>
<feature type="compositionally biased region" description="Low complexity" evidence="1">
    <location>
        <begin position="247"/>
        <end position="269"/>
    </location>
</feature>
<feature type="region of interest" description="Disordered" evidence="1">
    <location>
        <begin position="63"/>
        <end position="110"/>
    </location>
</feature>
<sequence>MFGSKLRSWMDAVRSRKKQHRKEKQGKSNNLVGGHKNNVKWDTNCTTVLGEYKVNEREVIKTHVMKESSSQSGTSGVSNSRYSANNLSSPESAYSTGYSTDGTSPGAPPENLLNTSKATDICHPRVAVLNPIQNSNNSSSKTTHNVVPESAKVVPNHLKDHRTPIFKKRVIEEPKVPPSQPSRMNEKIIVNISPALGVTSPRQRNRIRTNPWLPGSTLSPSPVKHDLKKASVATKSSKDSPKLRRFLSPAASRRRSLSTSSSSSLSATSVQLEMPRAKSISDEDCTLNEMMGKYDESYVYEKETDILSDSDPTDCETDIDTGQDGGDEDETLEGDLDFIDNGSLLEIEARTDLNTGHCSYYSYDVQRKRSSRKKTQRRNNKASEKKRKCCLSKKRQPKQFEKENNKRANAYIDGSKSAGATPVSVRRANCRPISKLTIDDCLRKRSNSVGFYRDPITTIDKRDKEADLKYRELITEAEQILRAMKTNGLSPRRVPGPANKRVELLRITECAKPEIFVNKTRPSITEDSVMTNPFVSKIPSNNGYNCPRFSPKKNHITKFIISNSPVLARKEWEIQQSPIYKSPLSTRKQNEEPHSTPLKEKNLEGNRMSPKHRRKPNRRPVDSSSDSDEAPRRHSLRKTGCPQSEPLRRKVYNHTSAKTVAFNMAAEETIFHKECTSSSENLRQQVLLNTIVNLKRNLEDHSASLKQVYRSSHNIYA</sequence>
<feature type="region of interest" description="Disordered" evidence="1">
    <location>
        <begin position="1"/>
        <end position="37"/>
    </location>
</feature>
<feature type="compositionally biased region" description="Basic residues" evidence="1">
    <location>
        <begin position="609"/>
        <end position="618"/>
    </location>
</feature>
<feature type="region of interest" description="Disordered" evidence="1">
    <location>
        <begin position="365"/>
        <end position="403"/>
    </location>
</feature>
<dbReference type="AlphaFoldDB" id="A0A9P0CP54"/>
<feature type="compositionally biased region" description="Basic and acidic residues" evidence="1">
    <location>
        <begin position="588"/>
        <end position="604"/>
    </location>
</feature>